<feature type="region of interest" description="Disordered" evidence="13">
    <location>
        <begin position="237"/>
        <end position="267"/>
    </location>
</feature>
<feature type="signal peptide" evidence="14">
    <location>
        <begin position="1"/>
        <end position="21"/>
    </location>
</feature>
<feature type="compositionally biased region" description="Low complexity" evidence="13">
    <location>
        <begin position="199"/>
        <end position="213"/>
    </location>
</feature>
<feature type="disulfide bond" evidence="11">
    <location>
        <begin position="305"/>
        <end position="314"/>
    </location>
</feature>
<evidence type="ECO:0000256" key="11">
    <source>
        <dbReference type="PIRSR" id="PIRSR601461-2"/>
    </source>
</evidence>
<accession>D8Q5N4</accession>
<dbReference type="InterPro" id="IPR021109">
    <property type="entry name" value="Peptidase_aspartic_dom_sf"/>
</dbReference>
<dbReference type="InterPro" id="IPR001969">
    <property type="entry name" value="Aspartic_peptidase_AS"/>
</dbReference>
<dbReference type="HOGENOM" id="CLU_013253_1_1_1"/>
<dbReference type="SUPFAM" id="SSF50630">
    <property type="entry name" value="Acid proteases"/>
    <property type="match status" value="1"/>
</dbReference>
<dbReference type="VEuPathDB" id="FungiDB:SCHCODRAFT_02577992"/>
<dbReference type="GO" id="GO:0004190">
    <property type="term" value="F:aspartic-type endopeptidase activity"/>
    <property type="evidence" value="ECO:0007669"/>
    <property type="project" value="UniProtKB-KW"/>
</dbReference>
<dbReference type="PRINTS" id="PR00792">
    <property type="entry name" value="PEPSIN"/>
</dbReference>
<reference evidence="16 17" key="1">
    <citation type="journal article" date="2010" name="Nat. Biotechnol.">
        <title>Genome sequence of the model mushroom Schizophyllum commune.</title>
        <authorList>
            <person name="Ohm R.A."/>
            <person name="de Jong J.F."/>
            <person name="Lugones L.G."/>
            <person name="Aerts A."/>
            <person name="Kothe E."/>
            <person name="Stajich J.E."/>
            <person name="de Vries R.P."/>
            <person name="Record E."/>
            <person name="Levasseur A."/>
            <person name="Baker S.E."/>
            <person name="Bartholomew K.A."/>
            <person name="Coutinho P.M."/>
            <person name="Erdmann S."/>
            <person name="Fowler T.J."/>
            <person name="Gathman A.C."/>
            <person name="Lombard V."/>
            <person name="Henrissat B."/>
            <person name="Knabe N."/>
            <person name="Kuees U."/>
            <person name="Lilly W.W."/>
            <person name="Lindquist E."/>
            <person name="Lucas S."/>
            <person name="Magnuson J.K."/>
            <person name="Piumi F."/>
            <person name="Raudaskoski M."/>
            <person name="Salamov A."/>
            <person name="Schmutz J."/>
            <person name="Schwarze F.W.M.R."/>
            <person name="vanKuyk P.A."/>
            <person name="Horton J.S."/>
            <person name="Grigoriev I.V."/>
            <person name="Woesten H.A.B."/>
        </authorList>
    </citation>
    <scope>NUCLEOTIDE SEQUENCE [LARGE SCALE GENOMIC DNA]</scope>
    <source>
        <strain evidence="17">H4-8 / FGSC 9210</strain>
    </source>
</reference>
<dbReference type="FunFam" id="2.40.70.10:FF:000008">
    <property type="entry name" value="Cathepsin D"/>
    <property type="match status" value="1"/>
</dbReference>
<evidence type="ECO:0000256" key="9">
    <source>
        <dbReference type="ARBA" id="ARBA00023288"/>
    </source>
</evidence>
<dbReference type="KEGG" id="scm:SCHCO_02577992"/>
<evidence type="ECO:0000256" key="5">
    <source>
        <dbReference type="ARBA" id="ARBA00022750"/>
    </source>
</evidence>
<keyword evidence="17" id="KW-1185">Reference proteome</keyword>
<dbReference type="GO" id="GO:0005886">
    <property type="term" value="C:plasma membrane"/>
    <property type="evidence" value="ECO:0007669"/>
    <property type="project" value="UniProtKB-SubCell"/>
</dbReference>
<keyword evidence="7" id="KW-0472">Membrane</keyword>
<evidence type="ECO:0000256" key="4">
    <source>
        <dbReference type="ARBA" id="ARBA00022670"/>
    </source>
</evidence>
<dbReference type="InterPro" id="IPR001461">
    <property type="entry name" value="Aspartic_peptidase_A1"/>
</dbReference>
<dbReference type="Proteomes" id="UP000007431">
    <property type="component" value="Unassembled WGS sequence"/>
</dbReference>
<dbReference type="InterPro" id="IPR033121">
    <property type="entry name" value="PEPTIDASE_A1"/>
</dbReference>
<evidence type="ECO:0000256" key="3">
    <source>
        <dbReference type="ARBA" id="ARBA00022475"/>
    </source>
</evidence>
<evidence type="ECO:0000256" key="2">
    <source>
        <dbReference type="ARBA" id="ARBA00007447"/>
    </source>
</evidence>
<feature type="compositionally biased region" description="Basic and acidic residues" evidence="13">
    <location>
        <begin position="177"/>
        <end position="194"/>
    </location>
</feature>
<dbReference type="InterPro" id="IPR034164">
    <property type="entry name" value="Pepsin-like_dom"/>
</dbReference>
<evidence type="ECO:0000256" key="12">
    <source>
        <dbReference type="RuleBase" id="RU000454"/>
    </source>
</evidence>
<dbReference type="InParanoid" id="D8Q5N4"/>
<evidence type="ECO:0000313" key="16">
    <source>
        <dbReference type="EMBL" id="EFI96997.1"/>
    </source>
</evidence>
<keyword evidence="8" id="KW-0325">Glycoprotein</keyword>
<keyword evidence="11" id="KW-1015">Disulfide bond</keyword>
<keyword evidence="3" id="KW-1003">Cell membrane</keyword>
<feature type="compositionally biased region" description="Basic and acidic residues" evidence="13">
    <location>
        <begin position="132"/>
        <end position="158"/>
    </location>
</feature>
<evidence type="ECO:0000256" key="1">
    <source>
        <dbReference type="ARBA" id="ARBA00004236"/>
    </source>
</evidence>
<dbReference type="PROSITE" id="PS51767">
    <property type="entry name" value="PEPTIDASE_A1"/>
    <property type="match status" value="1"/>
</dbReference>
<dbReference type="Pfam" id="PF00026">
    <property type="entry name" value="Asp"/>
    <property type="match status" value="1"/>
</dbReference>
<comment type="similarity">
    <text evidence="2 12">Belongs to the peptidase A1 family.</text>
</comment>
<feature type="active site" evidence="10">
    <location>
        <position position="483"/>
    </location>
</feature>
<organism evidence="17">
    <name type="scientific">Schizophyllum commune (strain H4-8 / FGSC 9210)</name>
    <name type="common">Split gill fungus</name>
    <dbReference type="NCBI Taxonomy" id="578458"/>
    <lineage>
        <taxon>Eukaryota</taxon>
        <taxon>Fungi</taxon>
        <taxon>Dikarya</taxon>
        <taxon>Basidiomycota</taxon>
        <taxon>Agaricomycotina</taxon>
        <taxon>Agaricomycetes</taxon>
        <taxon>Agaricomycetidae</taxon>
        <taxon>Agaricales</taxon>
        <taxon>Schizophyllaceae</taxon>
        <taxon>Schizophyllum</taxon>
    </lineage>
</organism>
<gene>
    <name evidence="16" type="ORF">SCHCODRAFT_68162</name>
</gene>
<evidence type="ECO:0000256" key="6">
    <source>
        <dbReference type="ARBA" id="ARBA00022801"/>
    </source>
</evidence>
<evidence type="ECO:0000256" key="10">
    <source>
        <dbReference type="PIRSR" id="PIRSR601461-1"/>
    </source>
</evidence>
<evidence type="ECO:0000256" key="14">
    <source>
        <dbReference type="SAM" id="SignalP"/>
    </source>
</evidence>
<feature type="domain" description="Peptidase A1" evidence="15">
    <location>
        <begin position="274"/>
        <end position="591"/>
    </location>
</feature>
<keyword evidence="4 12" id="KW-0645">Protease</keyword>
<dbReference type="AlphaFoldDB" id="D8Q5N4"/>
<keyword evidence="9" id="KW-0449">Lipoprotein</keyword>
<dbReference type="OrthoDB" id="2747330at2759"/>
<dbReference type="EMBL" id="GL377306">
    <property type="protein sequence ID" value="EFI96997.1"/>
    <property type="molecule type" value="Genomic_DNA"/>
</dbReference>
<feature type="chain" id="PRO_5003120647" description="Peptidase A1 domain-containing protein" evidence="14">
    <location>
        <begin position="22"/>
        <end position="594"/>
    </location>
</feature>
<evidence type="ECO:0000313" key="17">
    <source>
        <dbReference type="Proteomes" id="UP000007431"/>
    </source>
</evidence>
<keyword evidence="5 12" id="KW-0064">Aspartyl protease</keyword>
<dbReference type="PANTHER" id="PTHR47966">
    <property type="entry name" value="BETA-SITE APP-CLEAVING ENZYME, ISOFORM A-RELATED"/>
    <property type="match status" value="1"/>
</dbReference>
<sequence length="594" mass="62124">MYFTSSLALLAGALLAADAAAAPSASAPVGDRRSPGMVHMGLRQVPPSNEHPLIRMQQHINRGSRRLAHMTRRTPPSDEELRERLQRRVDTIPTSMLARRYSPEELETRFNRHGYKRGEEDKREYTYTVIGKRGDASSRPHPSLEFRGLDPEEPERRFPPQSIEARKNRVGYAGRKQGRDIEARHRGNKNKQDPNCDNTGAAAGAASSGAAGASASGAAAGAASGNATATASAAAGSASGAADGGQQVDGVTKANTPTTDNTLGLDIEGNDTGYLSTIQMGTPPTDFEILMDSGSADLWVGSTQCQSATSGGDCGKHQFLGSDTSSSFQATKTPFQVTYGTGAVAGAIVQDNIAMGGLNLDAHTFGVATQETDDFADDSVPFDGLMGLAQSTLSNQGVPTPPEALASAGLIQDAIVSYKIPRLADGLNDGQVTFGGLDDTKFDATTLTTVDNVSPDGFWEADLDGATMDGTDLGFKGRTAILDTGTTLMIVPDDDALAIHQQIDGAAQDQVNGFLVPCNTAQTLSLAFGGTSFDIDSRDLAFADLGDGSGMCVSGIQAGTVGGANEWLVGDTFLKNAYFSTDVTKNQLSLAKLV</sequence>
<evidence type="ECO:0000256" key="13">
    <source>
        <dbReference type="SAM" id="MobiDB-lite"/>
    </source>
</evidence>
<feature type="compositionally biased region" description="Polar residues" evidence="13">
    <location>
        <begin position="253"/>
        <end position="262"/>
    </location>
</feature>
<dbReference type="CDD" id="cd05471">
    <property type="entry name" value="pepsin_like"/>
    <property type="match status" value="1"/>
</dbReference>
<evidence type="ECO:0000259" key="15">
    <source>
        <dbReference type="PROSITE" id="PS51767"/>
    </source>
</evidence>
<dbReference type="RefSeq" id="XP_003031900.1">
    <property type="nucleotide sequence ID" value="XM_003031854.1"/>
</dbReference>
<evidence type="ECO:0000256" key="7">
    <source>
        <dbReference type="ARBA" id="ARBA00023136"/>
    </source>
</evidence>
<dbReference type="PROSITE" id="PS00141">
    <property type="entry name" value="ASP_PROTEASE"/>
    <property type="match status" value="1"/>
</dbReference>
<name>D8Q5N4_SCHCM</name>
<keyword evidence="6 12" id="KW-0378">Hydrolase</keyword>
<feature type="region of interest" description="Disordered" evidence="13">
    <location>
        <begin position="130"/>
        <end position="213"/>
    </location>
</feature>
<comment type="subcellular location">
    <subcellularLocation>
        <location evidence="1">Cell membrane</location>
    </subcellularLocation>
</comment>
<dbReference type="Gene3D" id="2.40.70.10">
    <property type="entry name" value="Acid Proteases"/>
    <property type="match status" value="2"/>
</dbReference>
<dbReference type="PANTHER" id="PTHR47966:SF75">
    <property type="entry name" value="ENDOPEPTIDASE (CTSD), PUTATIVE (AFU_ORTHOLOGUE AFUA_4G07040)-RELATED"/>
    <property type="match status" value="1"/>
</dbReference>
<dbReference type="GO" id="GO:0006508">
    <property type="term" value="P:proteolysis"/>
    <property type="evidence" value="ECO:0007669"/>
    <property type="project" value="UniProtKB-KW"/>
</dbReference>
<protein>
    <recommendedName>
        <fullName evidence="15">Peptidase A1 domain-containing protein</fullName>
    </recommendedName>
</protein>
<evidence type="ECO:0000256" key="8">
    <source>
        <dbReference type="ARBA" id="ARBA00023180"/>
    </source>
</evidence>
<dbReference type="FunFam" id="2.40.70.10:FF:000060">
    <property type="entry name" value="Aspartic-type endopeptidase ctsD"/>
    <property type="match status" value="1"/>
</dbReference>
<dbReference type="GeneID" id="9589982"/>
<dbReference type="eggNOG" id="KOG1339">
    <property type="taxonomic scope" value="Eukaryota"/>
</dbReference>
<keyword evidence="14" id="KW-0732">Signal</keyword>
<feature type="active site" evidence="10">
    <location>
        <position position="292"/>
    </location>
</feature>
<proteinExistence type="inferred from homology"/>